<feature type="domain" description="Cupin type-2" evidence="3">
    <location>
        <begin position="85"/>
        <end position="143"/>
    </location>
</feature>
<dbReference type="InterPro" id="IPR013096">
    <property type="entry name" value="Cupin_2"/>
</dbReference>
<evidence type="ECO:0000256" key="1">
    <source>
        <dbReference type="ARBA" id="ARBA00022964"/>
    </source>
</evidence>
<dbReference type="AlphaFoldDB" id="A0A0P0RFU0"/>
<keyword evidence="2" id="KW-0560">Oxidoreductase</keyword>
<evidence type="ECO:0000313" key="5">
    <source>
        <dbReference type="Proteomes" id="UP000019146"/>
    </source>
</evidence>
<evidence type="ECO:0000259" key="3">
    <source>
        <dbReference type="Pfam" id="PF07883"/>
    </source>
</evidence>
<dbReference type="GO" id="GO:0051213">
    <property type="term" value="F:dioxygenase activity"/>
    <property type="evidence" value="ECO:0007669"/>
    <property type="project" value="UniProtKB-KW"/>
</dbReference>
<dbReference type="PANTHER" id="PTHR41517">
    <property type="entry name" value="1,2-DIOXYGENASE PROTEIN-RELATED"/>
    <property type="match status" value="1"/>
</dbReference>
<dbReference type="SUPFAM" id="SSF51182">
    <property type="entry name" value="RmlC-like cupins"/>
    <property type="match status" value="1"/>
</dbReference>
<dbReference type="InterPro" id="IPR014710">
    <property type="entry name" value="RmlC-like_jellyroll"/>
</dbReference>
<protein>
    <submittedName>
        <fullName evidence="4">Gentisate 1,2-dioxygenase</fullName>
    </submittedName>
</protein>
<dbReference type="EMBL" id="CP012747">
    <property type="protein sequence ID" value="ALL67334.1"/>
    <property type="molecule type" value="Genomic_DNA"/>
</dbReference>
<keyword evidence="1 4" id="KW-0223">Dioxygenase</keyword>
<dbReference type="Pfam" id="PF07883">
    <property type="entry name" value="Cupin_2"/>
    <property type="match status" value="1"/>
</dbReference>
<gene>
    <name evidence="4" type="ORF">K788_0005496</name>
</gene>
<dbReference type="CDD" id="cd02216">
    <property type="entry name" value="cupin_GDO-like_N"/>
    <property type="match status" value="1"/>
</dbReference>
<dbReference type="PANTHER" id="PTHR41517:SF1">
    <property type="entry name" value="CUPIN"/>
    <property type="match status" value="1"/>
</dbReference>
<reference evidence="4 5" key="1">
    <citation type="journal article" date="2014" name="Genome Announc.">
        <title>Draft Genome Sequence of the Haloacid-Degrading Burkholderia caribensis Strain MBA4.</title>
        <authorList>
            <person name="Pan Y."/>
            <person name="Kong K.F."/>
            <person name="Tsang J.S."/>
        </authorList>
    </citation>
    <scope>NUCLEOTIDE SEQUENCE [LARGE SCALE GENOMIC DNA]</scope>
    <source>
        <strain evidence="4 5">MBA4</strain>
    </source>
</reference>
<dbReference type="GeneID" id="69971181"/>
<name>A0A0P0RFU0_9BURK</name>
<accession>A0A0P0RFU0</accession>
<evidence type="ECO:0000256" key="2">
    <source>
        <dbReference type="ARBA" id="ARBA00023002"/>
    </source>
</evidence>
<proteinExistence type="predicted"/>
<evidence type="ECO:0000313" key="4">
    <source>
        <dbReference type="EMBL" id="ALL67334.1"/>
    </source>
</evidence>
<dbReference type="KEGG" id="bcai:K788_0005496"/>
<dbReference type="RefSeq" id="WP_036000647.1">
    <property type="nucleotide sequence ID" value="NZ_CP012747.1"/>
</dbReference>
<sequence>MLDKTAPSTLQFDDQAVTLDAEYFEYTSSANPIGAKLISRVPYRTFAASLYDSGPTRMVPLDLSAELGCDYPATGPGLMANFLRIVAGESLTVHPQATSQVFYVLDGSGSVTQKDSAFRFGQGDFFSLPGGAQARLAADSTARLYYVNDAPLLAYLGVDVSRARFGPTLYPAARARAELEKVARAPGAAQRNRVSVLLGNRLFPQTRTVTHSMWAMFGVVTPNSMQKPHRHQSIALDFIPDCKPGVYTLVGTDVDAQGNIVDPVRVDWTPGMAFVTPPGYWHAHFNESDDFAYVIPLQDAGLQTYLRSLDIRFAR</sequence>
<dbReference type="InterPro" id="IPR047183">
    <property type="entry name" value="GDO-like"/>
</dbReference>
<dbReference type="Gene3D" id="2.60.120.10">
    <property type="entry name" value="Jelly Rolls"/>
    <property type="match status" value="2"/>
</dbReference>
<dbReference type="Proteomes" id="UP000019146">
    <property type="component" value="Chromosome 2"/>
</dbReference>
<organism evidence="4 5">
    <name type="scientific">Paraburkholderia caribensis MBA4</name>
    <dbReference type="NCBI Taxonomy" id="1323664"/>
    <lineage>
        <taxon>Bacteria</taxon>
        <taxon>Pseudomonadati</taxon>
        <taxon>Pseudomonadota</taxon>
        <taxon>Betaproteobacteria</taxon>
        <taxon>Burkholderiales</taxon>
        <taxon>Burkholderiaceae</taxon>
        <taxon>Paraburkholderia</taxon>
    </lineage>
</organism>
<dbReference type="InterPro" id="IPR011051">
    <property type="entry name" value="RmlC_Cupin_sf"/>
</dbReference>